<protein>
    <submittedName>
        <fullName evidence="1">Uncharacterized protein</fullName>
    </submittedName>
</protein>
<accession>A0ABQ6MKB7</accession>
<dbReference type="Gene3D" id="3.30.530.20">
    <property type="match status" value="1"/>
</dbReference>
<sequence length="341" mass="38044">VNSVKMHMYNKEARVEWMAAKINDRALRATFADAVTDNAQEYSEAERKQIQEGLKMEAEVTESTDLKPIKISTPLLDKAVAMTSKDGQHNIVQSSATIRAPLMDVVAFLFCIEQEVNKIRDSETGARNELLESKNEHCLVMQFGVRFPRPLSHRDTVLRTIYQELESGDHVLSITSTEHAAAARRDNTVRFTGSRLFRFSQITPTVTRFTATATFDLCGSIPKFISDTLTTPTAVRAPLYTLGYFINIKENADLDAAGQDARALGQLLVHEMEPLETAHPFSRPFMNEIAKHILSVADFGLKMRLFSGAGLSVFDLMSDVYMIVVFLGSEETRGVAYVNIA</sequence>
<dbReference type="EMBL" id="BRYB01004210">
    <property type="protein sequence ID" value="GMI27428.1"/>
    <property type="molecule type" value="Genomic_DNA"/>
</dbReference>
<proteinExistence type="predicted"/>
<organism evidence="1 2">
    <name type="scientific">Tetraparma gracilis</name>
    <dbReference type="NCBI Taxonomy" id="2962635"/>
    <lineage>
        <taxon>Eukaryota</taxon>
        <taxon>Sar</taxon>
        <taxon>Stramenopiles</taxon>
        <taxon>Ochrophyta</taxon>
        <taxon>Bolidophyceae</taxon>
        <taxon>Parmales</taxon>
        <taxon>Triparmaceae</taxon>
        <taxon>Tetraparma</taxon>
    </lineage>
</organism>
<evidence type="ECO:0000313" key="2">
    <source>
        <dbReference type="Proteomes" id="UP001165060"/>
    </source>
</evidence>
<reference evidence="1 2" key="1">
    <citation type="journal article" date="2023" name="Commun. Biol.">
        <title>Genome analysis of Parmales, the sister group of diatoms, reveals the evolutionary specialization of diatoms from phago-mixotrophs to photoautotrophs.</title>
        <authorList>
            <person name="Ban H."/>
            <person name="Sato S."/>
            <person name="Yoshikawa S."/>
            <person name="Yamada K."/>
            <person name="Nakamura Y."/>
            <person name="Ichinomiya M."/>
            <person name="Sato N."/>
            <person name="Blanc-Mathieu R."/>
            <person name="Endo H."/>
            <person name="Kuwata A."/>
            <person name="Ogata H."/>
        </authorList>
    </citation>
    <scope>NUCLEOTIDE SEQUENCE [LARGE SCALE GENOMIC DNA]</scope>
</reference>
<dbReference type="SUPFAM" id="SSF55961">
    <property type="entry name" value="Bet v1-like"/>
    <property type="match status" value="1"/>
</dbReference>
<name>A0ABQ6MKB7_9STRA</name>
<keyword evidence="2" id="KW-1185">Reference proteome</keyword>
<comment type="caution">
    <text evidence="1">The sequence shown here is derived from an EMBL/GenBank/DDBJ whole genome shotgun (WGS) entry which is preliminary data.</text>
</comment>
<dbReference type="Proteomes" id="UP001165060">
    <property type="component" value="Unassembled WGS sequence"/>
</dbReference>
<dbReference type="InterPro" id="IPR023393">
    <property type="entry name" value="START-like_dom_sf"/>
</dbReference>
<gene>
    <name evidence="1" type="ORF">TeGR_g4072</name>
</gene>
<evidence type="ECO:0000313" key="1">
    <source>
        <dbReference type="EMBL" id="GMI27428.1"/>
    </source>
</evidence>
<feature type="non-terminal residue" evidence="1">
    <location>
        <position position="341"/>
    </location>
</feature>
<feature type="non-terminal residue" evidence="1">
    <location>
        <position position="1"/>
    </location>
</feature>